<dbReference type="Proteomes" id="UP000325415">
    <property type="component" value="Unassembled WGS sequence"/>
</dbReference>
<dbReference type="AlphaFoldDB" id="A0A5N6S2G1"/>
<dbReference type="EMBL" id="QDAG01000002">
    <property type="protein sequence ID" value="KAE8129695.1"/>
    <property type="molecule type" value="Genomic_DNA"/>
</dbReference>
<reference evidence="1 2" key="1">
    <citation type="submission" date="2018-04" db="EMBL/GenBank/DDBJ databases">
        <authorList>
            <person name="Eckel V.P."/>
            <person name="Vogel R.F."/>
        </authorList>
    </citation>
    <scope>NUCLEOTIDE SEQUENCE [LARGE SCALE GENOMIC DNA]</scope>
    <source>
        <strain evidence="2">TMW 2.1764</strain>
    </source>
</reference>
<name>A0A5N6S2G1_9BIFI</name>
<dbReference type="OrthoDB" id="3188010at2"/>
<dbReference type="RefSeq" id="WP_152580177.1">
    <property type="nucleotide sequence ID" value="NZ_QDAG01000002.1"/>
</dbReference>
<evidence type="ECO:0000313" key="1">
    <source>
        <dbReference type="EMBL" id="KAE8129695.1"/>
    </source>
</evidence>
<sequence length="464" mass="51967">MTLDPWQEYVLSALMETDAGGDWAASEFGLLVSRQNGKGEILTGYDLTHLFLFPRHDNHRKTILHSAHEVKTAIDAFERLQGVIENVPRLMSRVERIYTANGKEGILLRRRPGQLQGDRIRFIARTKKSGRGFAADILVNDEAQELSLQANNALSYTQSQIDNPQVFFTGTVPEEGVNESEVWEGLRDRGRNGKGEHTGWMEWTPEGSRDPDIADTIEPGDREAWMKSNPSLGVRMPLSNIEDQYERSGTDPDGFLRERLSVWPDRRPDQIKHLSDLDTKRWRDNAIPDARLGDVCVIALALGRGGGFATIAAASRFDDQSIFVEHEKTERGTVWVAQYLKELKERLNDALIVLDPKNASPVLVDLQLLGIKYLPMNMDEIAAAHSGFIEGSNNGMIVHRGQEEVSRSLEYATTRPIGRAGFTWEPSDASKPISQAQAVTWAAWGLRKFEALPPKSKPIVRGYA</sequence>
<organism evidence="1 2">
    <name type="scientific">Bifidobacterium tibiigranuli</name>
    <dbReference type="NCBI Taxonomy" id="2172043"/>
    <lineage>
        <taxon>Bacteria</taxon>
        <taxon>Bacillati</taxon>
        <taxon>Actinomycetota</taxon>
        <taxon>Actinomycetes</taxon>
        <taxon>Bifidobacteriales</taxon>
        <taxon>Bifidobacteriaceae</taxon>
        <taxon>Bifidobacterium</taxon>
    </lineage>
</organism>
<comment type="caution">
    <text evidence="1">The sequence shown here is derived from an EMBL/GenBank/DDBJ whole genome shotgun (WGS) entry which is preliminary data.</text>
</comment>
<dbReference type="InterPro" id="IPR027417">
    <property type="entry name" value="P-loop_NTPase"/>
</dbReference>
<gene>
    <name evidence="1" type="ORF">DDE84_02540</name>
</gene>
<dbReference type="GeneID" id="78126570"/>
<evidence type="ECO:0000313" key="2">
    <source>
        <dbReference type="Proteomes" id="UP000325415"/>
    </source>
</evidence>
<proteinExistence type="predicted"/>
<accession>A0A5N6S2G1</accession>
<protein>
    <recommendedName>
        <fullName evidence="3">Terminase</fullName>
    </recommendedName>
</protein>
<dbReference type="Gene3D" id="3.40.50.300">
    <property type="entry name" value="P-loop containing nucleotide triphosphate hydrolases"/>
    <property type="match status" value="1"/>
</dbReference>
<evidence type="ECO:0008006" key="3">
    <source>
        <dbReference type="Google" id="ProtNLM"/>
    </source>
</evidence>
<keyword evidence="2" id="KW-1185">Reference proteome</keyword>